<comment type="cofactor">
    <cofactor evidence="2 12">
        <name>pyridoxal 5'-phosphate</name>
        <dbReference type="ChEBI" id="CHEBI:597326"/>
    </cofactor>
</comment>
<evidence type="ECO:0000256" key="9">
    <source>
        <dbReference type="ARBA" id="ARBA00023239"/>
    </source>
</evidence>
<evidence type="ECO:0000256" key="2">
    <source>
        <dbReference type="ARBA" id="ARBA00001933"/>
    </source>
</evidence>
<organism evidence="14 15">
    <name type="scientific">Staphylococcus cohnii subsp. cohnii</name>
    <dbReference type="NCBI Taxonomy" id="74704"/>
    <lineage>
        <taxon>Bacteria</taxon>
        <taxon>Bacillati</taxon>
        <taxon>Bacillota</taxon>
        <taxon>Bacilli</taxon>
        <taxon>Bacillales</taxon>
        <taxon>Staphylococcaceae</taxon>
        <taxon>Staphylococcus</taxon>
        <taxon>Staphylococcus cohnii species complex</taxon>
    </lineage>
</organism>
<name>A0A0M2P2F3_STACC</name>
<dbReference type="InterPro" id="IPR050147">
    <property type="entry name" value="Ser/Thr_Dehydratase"/>
</dbReference>
<dbReference type="InterPro" id="IPR001721">
    <property type="entry name" value="TD_ACT-like"/>
</dbReference>
<comment type="pathway">
    <text evidence="3 12">Amino-acid biosynthesis; L-isoleucine biosynthesis; 2-oxobutanoate from L-threonine: step 1/1.</text>
</comment>
<dbReference type="InterPro" id="IPR036052">
    <property type="entry name" value="TrpB-like_PALP_sf"/>
</dbReference>
<evidence type="ECO:0000256" key="11">
    <source>
        <dbReference type="ARBA" id="ARBA00025527"/>
    </source>
</evidence>
<evidence type="ECO:0000256" key="7">
    <source>
        <dbReference type="ARBA" id="ARBA00022624"/>
    </source>
</evidence>
<reference evidence="14 15" key="1">
    <citation type="submission" date="2015-03" db="EMBL/GenBank/DDBJ databases">
        <title>Genome Assembly of Staphylococcus cohnii subsp. cohnii strain G22B2.</title>
        <authorList>
            <person name="Nair G."/>
            <person name="Kaur G."/>
            <person name="Khatri I."/>
            <person name="Singh N.K."/>
            <person name="Sathyabama S."/>
            <person name="Maurya S.K."/>
            <person name="Subramanian S."/>
            <person name="Agrewala J.N."/>
            <person name="Mayilraj S."/>
        </authorList>
    </citation>
    <scope>NUCLEOTIDE SEQUENCE [LARGE SCALE GENOMIC DNA]</scope>
    <source>
        <strain evidence="14 15">G22B2</strain>
    </source>
</reference>
<dbReference type="NCBIfam" id="NF006390">
    <property type="entry name" value="PRK08639.1"/>
    <property type="match status" value="1"/>
</dbReference>
<dbReference type="FunFam" id="3.40.1020.10:FF:000002">
    <property type="entry name" value="L-threonine dehydratase"/>
    <property type="match status" value="1"/>
</dbReference>
<dbReference type="Pfam" id="PF00291">
    <property type="entry name" value="PALP"/>
    <property type="match status" value="1"/>
</dbReference>
<dbReference type="PATRIC" id="fig|74704.6.peg.40"/>
<protein>
    <recommendedName>
        <fullName evidence="12">L-threonine dehydratase</fullName>
        <ecNumber evidence="12">4.3.1.19</ecNumber>
    </recommendedName>
    <alternativeName>
        <fullName evidence="12">Threonine deaminase</fullName>
    </alternativeName>
</protein>
<dbReference type="InterPro" id="IPR001926">
    <property type="entry name" value="TrpB-like_PALP"/>
</dbReference>
<dbReference type="Proteomes" id="UP000034455">
    <property type="component" value="Unassembled WGS sequence"/>
</dbReference>
<dbReference type="Pfam" id="PF00585">
    <property type="entry name" value="Thr_dehydrat_C"/>
    <property type="match status" value="1"/>
</dbReference>
<dbReference type="InterPro" id="IPR011820">
    <property type="entry name" value="IlvA"/>
</dbReference>
<feature type="domain" description="ACT-like" evidence="13">
    <location>
        <begin position="339"/>
        <end position="413"/>
    </location>
</feature>
<dbReference type="EC" id="4.3.1.19" evidence="12"/>
<dbReference type="CDD" id="cd04907">
    <property type="entry name" value="ACT_ThrD-I_2"/>
    <property type="match status" value="1"/>
</dbReference>
<evidence type="ECO:0000256" key="8">
    <source>
        <dbReference type="ARBA" id="ARBA00022898"/>
    </source>
</evidence>
<dbReference type="RefSeq" id="WP_019469533.1">
    <property type="nucleotide sequence ID" value="NZ_LAKJ01000010.1"/>
</dbReference>
<accession>A0A0M2P2F3</accession>
<dbReference type="PROSITE" id="PS00165">
    <property type="entry name" value="DEHYDRATASE_SER_THR"/>
    <property type="match status" value="1"/>
</dbReference>
<dbReference type="GO" id="GO:0030170">
    <property type="term" value="F:pyridoxal phosphate binding"/>
    <property type="evidence" value="ECO:0007669"/>
    <property type="project" value="InterPro"/>
</dbReference>
<evidence type="ECO:0000256" key="3">
    <source>
        <dbReference type="ARBA" id="ARBA00004810"/>
    </source>
</evidence>
<dbReference type="GO" id="GO:0009097">
    <property type="term" value="P:isoleucine biosynthetic process"/>
    <property type="evidence" value="ECO:0007669"/>
    <property type="project" value="UniProtKB-UniRule"/>
</dbReference>
<dbReference type="AlphaFoldDB" id="A0A0M2P2F3"/>
<evidence type="ECO:0000313" key="15">
    <source>
        <dbReference type="Proteomes" id="UP000034455"/>
    </source>
</evidence>
<evidence type="ECO:0000256" key="1">
    <source>
        <dbReference type="ARBA" id="ARBA00001274"/>
    </source>
</evidence>
<comment type="catalytic activity">
    <reaction evidence="1 12">
        <text>L-threonine = 2-oxobutanoate + NH4(+)</text>
        <dbReference type="Rhea" id="RHEA:22108"/>
        <dbReference type="ChEBI" id="CHEBI:16763"/>
        <dbReference type="ChEBI" id="CHEBI:28938"/>
        <dbReference type="ChEBI" id="CHEBI:57926"/>
        <dbReference type="EC" id="4.3.1.19"/>
    </reaction>
</comment>
<keyword evidence="6 12" id="KW-0028">Amino-acid biosynthesis</keyword>
<evidence type="ECO:0000256" key="4">
    <source>
        <dbReference type="ARBA" id="ARBA00010869"/>
    </source>
</evidence>
<proteinExistence type="inferred from homology"/>
<comment type="function">
    <text evidence="11 12">Catalyzes the anaerobic formation of alpha-ketobutyrate and ammonia from threonine in a two-step reaction. The first step involved a dehydration of threonine and a production of enamine intermediates (aminocrotonate), which tautomerizes to its imine form (iminobutyrate). Both intermediates are unstable and short-lived. The second step is the nonenzymatic hydrolysis of the enamine/imine intermediates to form 2-ketobutyrate and free ammonia. In the low water environment of the cell, the second step is accelerated by RidA.</text>
</comment>
<dbReference type="GO" id="GO:0006567">
    <property type="term" value="P:L-threonine catabolic process"/>
    <property type="evidence" value="ECO:0007669"/>
    <property type="project" value="TreeGrafter"/>
</dbReference>
<comment type="subunit">
    <text evidence="5 12">Homotetramer.</text>
</comment>
<sequence length="422" mass="46820">MAVKTTVSSKDIDEAFLQLKDVVKETPLQKDHYLSHKYDCDVYLKREDLQWVRSFKLRGAYNAIIALNESDRQNGITCASAGNHAQGVAYTANKLNLNAVIFMPVTTPLQKINQVKFFGGSNAEVVLIGDTFDDCLKEALTYTQDHKMNFIDPFNNIYTIAGQGTLAKEILEQSKEDNVQFDYLFAAIGGGGLISGVGTYFKEHSPQTSIIGVEPAGASSMYASVVLENQIVTLPEIDKFVDGASVAKVGEITYDIAKNVVDDYVQVHEGAVCSTILDMYSKQAIIAEPAGALSVSALEQYRSEIKGKTVVCVVSGGNNDINRMKEIEERSLLFEEMKHYFILNFPQRPGALREFVNDVLGPKDDITKFEYLKKSSQNTGTVIIGIQLNNHQDLDNLKSNVDEFDPSNIYINENKMLYSLLN</sequence>
<dbReference type="SUPFAM" id="SSF55021">
    <property type="entry name" value="ACT-like"/>
    <property type="match status" value="1"/>
</dbReference>
<comment type="caution">
    <text evidence="14">The sequence shown here is derived from an EMBL/GenBank/DDBJ whole genome shotgun (WGS) entry which is preliminary data.</text>
</comment>
<dbReference type="GO" id="GO:0006565">
    <property type="term" value="P:L-serine catabolic process"/>
    <property type="evidence" value="ECO:0007669"/>
    <property type="project" value="TreeGrafter"/>
</dbReference>
<dbReference type="Gene3D" id="3.40.50.1100">
    <property type="match status" value="2"/>
</dbReference>
<gene>
    <name evidence="12" type="primary">ilvA</name>
    <name evidence="14" type="ORF">UF66_0039</name>
</gene>
<dbReference type="EMBL" id="LAKJ01000010">
    <property type="protein sequence ID" value="KKI64058.1"/>
    <property type="molecule type" value="Genomic_DNA"/>
</dbReference>
<evidence type="ECO:0000256" key="10">
    <source>
        <dbReference type="ARBA" id="ARBA00023304"/>
    </source>
</evidence>
<dbReference type="PANTHER" id="PTHR48078:SF11">
    <property type="entry name" value="THREONINE DEHYDRATASE, MITOCHONDRIAL"/>
    <property type="match status" value="1"/>
</dbReference>
<keyword evidence="9 12" id="KW-0456">Lyase</keyword>
<dbReference type="NCBIfam" id="TIGR02079">
    <property type="entry name" value="THD1"/>
    <property type="match status" value="1"/>
</dbReference>
<dbReference type="GO" id="GO:0004794">
    <property type="term" value="F:threonine deaminase activity"/>
    <property type="evidence" value="ECO:0007669"/>
    <property type="project" value="UniProtKB-UniRule"/>
</dbReference>
<dbReference type="UniPathway" id="UPA00047">
    <property type="reaction ID" value="UER00054"/>
</dbReference>
<dbReference type="CDD" id="cd01562">
    <property type="entry name" value="Thr-dehyd"/>
    <property type="match status" value="1"/>
</dbReference>
<evidence type="ECO:0000256" key="6">
    <source>
        <dbReference type="ARBA" id="ARBA00022605"/>
    </source>
</evidence>
<dbReference type="PROSITE" id="PS51672">
    <property type="entry name" value="ACT_LIKE"/>
    <property type="match status" value="1"/>
</dbReference>
<evidence type="ECO:0000256" key="5">
    <source>
        <dbReference type="ARBA" id="ARBA00011881"/>
    </source>
</evidence>
<dbReference type="SUPFAM" id="SSF53686">
    <property type="entry name" value="Tryptophan synthase beta subunit-like PLP-dependent enzymes"/>
    <property type="match status" value="1"/>
</dbReference>
<evidence type="ECO:0000313" key="14">
    <source>
        <dbReference type="EMBL" id="KKI64058.1"/>
    </source>
</evidence>
<dbReference type="InterPro" id="IPR038110">
    <property type="entry name" value="TD_ACT-like_sf"/>
</dbReference>
<dbReference type="PANTHER" id="PTHR48078">
    <property type="entry name" value="THREONINE DEHYDRATASE, MITOCHONDRIAL-RELATED"/>
    <property type="match status" value="1"/>
</dbReference>
<comment type="similarity">
    <text evidence="4 12">Belongs to the serine/threonine dehydratase family.</text>
</comment>
<evidence type="ECO:0000259" key="13">
    <source>
        <dbReference type="PROSITE" id="PS51672"/>
    </source>
</evidence>
<dbReference type="Gene3D" id="3.40.1020.10">
    <property type="entry name" value="Biosynthetic Threonine Deaminase, Domain 3"/>
    <property type="match status" value="1"/>
</dbReference>
<dbReference type="InterPro" id="IPR000634">
    <property type="entry name" value="Ser/Thr_deHydtase_PyrdxlP-BS"/>
</dbReference>
<evidence type="ECO:0000256" key="12">
    <source>
        <dbReference type="RuleBase" id="RU362012"/>
    </source>
</evidence>
<dbReference type="GO" id="GO:0003941">
    <property type="term" value="F:L-serine ammonia-lyase activity"/>
    <property type="evidence" value="ECO:0007669"/>
    <property type="project" value="TreeGrafter"/>
</dbReference>
<dbReference type="InterPro" id="IPR045865">
    <property type="entry name" value="ACT-like_dom_sf"/>
</dbReference>
<dbReference type="FunFam" id="3.40.50.1100:FF:000005">
    <property type="entry name" value="Threonine dehydratase catabolic"/>
    <property type="match status" value="1"/>
</dbReference>
<keyword evidence="8 12" id="KW-0663">Pyridoxal phosphate</keyword>
<keyword evidence="7 12" id="KW-0412">Isoleucine biosynthesis</keyword>
<keyword evidence="10 12" id="KW-0100">Branched-chain amino acid biosynthesis</keyword>